<reference evidence="3" key="1">
    <citation type="submission" date="2021-11" db="EMBL/GenBank/DDBJ databases">
        <authorList>
            <person name="Schell T."/>
        </authorList>
    </citation>
    <scope>NUCLEOTIDE SEQUENCE</scope>
    <source>
        <strain evidence="3">M5</strain>
    </source>
</reference>
<feature type="signal peptide" evidence="2">
    <location>
        <begin position="1"/>
        <end position="22"/>
    </location>
</feature>
<proteinExistence type="predicted"/>
<evidence type="ECO:0000256" key="2">
    <source>
        <dbReference type="SAM" id="SignalP"/>
    </source>
</evidence>
<gene>
    <name evidence="3" type="ORF">DGAL_LOCUS14965</name>
</gene>
<evidence type="ECO:0000313" key="3">
    <source>
        <dbReference type="EMBL" id="CAH0111325.1"/>
    </source>
</evidence>
<dbReference type="AlphaFoldDB" id="A0A8J2WAJ0"/>
<sequence>MKQYQLFSMLVVIVVVFSTALSCNSGARPIEAATKATDSATPPSDWDEDLNSGEFSGHECGPVHGKCPYDQCCSLRNECGNSTSHCNLSLGCKKKWGICH</sequence>
<keyword evidence="2" id="KW-0732">Signal</keyword>
<feature type="chain" id="PRO_5035231617" description="Chitin-binding type-1 domain-containing protein" evidence="2">
    <location>
        <begin position="23"/>
        <end position="100"/>
    </location>
</feature>
<dbReference type="Gene3D" id="3.30.60.10">
    <property type="entry name" value="Endochitinase-like"/>
    <property type="match status" value="1"/>
</dbReference>
<evidence type="ECO:0000313" key="4">
    <source>
        <dbReference type="Proteomes" id="UP000789390"/>
    </source>
</evidence>
<protein>
    <recommendedName>
        <fullName evidence="5">Chitin-binding type-1 domain-containing protein</fullName>
    </recommendedName>
</protein>
<dbReference type="Proteomes" id="UP000789390">
    <property type="component" value="Unassembled WGS sequence"/>
</dbReference>
<comment type="caution">
    <text evidence="3">The sequence shown here is derived from an EMBL/GenBank/DDBJ whole genome shotgun (WGS) entry which is preliminary data.</text>
</comment>
<name>A0A8J2WAJ0_9CRUS</name>
<dbReference type="GO" id="GO:0008061">
    <property type="term" value="F:chitin binding"/>
    <property type="evidence" value="ECO:0007669"/>
    <property type="project" value="UniProtKB-KW"/>
</dbReference>
<evidence type="ECO:0000256" key="1">
    <source>
        <dbReference type="ARBA" id="ARBA00022669"/>
    </source>
</evidence>
<organism evidence="3 4">
    <name type="scientific">Daphnia galeata</name>
    <dbReference type="NCBI Taxonomy" id="27404"/>
    <lineage>
        <taxon>Eukaryota</taxon>
        <taxon>Metazoa</taxon>
        <taxon>Ecdysozoa</taxon>
        <taxon>Arthropoda</taxon>
        <taxon>Crustacea</taxon>
        <taxon>Branchiopoda</taxon>
        <taxon>Diplostraca</taxon>
        <taxon>Cladocera</taxon>
        <taxon>Anomopoda</taxon>
        <taxon>Daphniidae</taxon>
        <taxon>Daphnia</taxon>
    </lineage>
</organism>
<keyword evidence="1" id="KW-0147">Chitin-binding</keyword>
<dbReference type="OrthoDB" id="6344970at2759"/>
<dbReference type="PROSITE" id="PS51257">
    <property type="entry name" value="PROKAR_LIPOPROTEIN"/>
    <property type="match status" value="1"/>
</dbReference>
<accession>A0A8J2WAJ0</accession>
<evidence type="ECO:0008006" key="5">
    <source>
        <dbReference type="Google" id="ProtNLM"/>
    </source>
</evidence>
<dbReference type="EMBL" id="CAKKLH010000313">
    <property type="protein sequence ID" value="CAH0111325.1"/>
    <property type="molecule type" value="Genomic_DNA"/>
</dbReference>
<keyword evidence="4" id="KW-1185">Reference proteome</keyword>
<dbReference type="InterPro" id="IPR036861">
    <property type="entry name" value="Endochitinase-like_sf"/>
</dbReference>